<dbReference type="EMBL" id="JAEVFJ010000007">
    <property type="protein sequence ID" value="KAH8103533.1"/>
    <property type="molecule type" value="Genomic_DNA"/>
</dbReference>
<organism evidence="2 3">
    <name type="scientific">Cristinia sonorae</name>
    <dbReference type="NCBI Taxonomy" id="1940300"/>
    <lineage>
        <taxon>Eukaryota</taxon>
        <taxon>Fungi</taxon>
        <taxon>Dikarya</taxon>
        <taxon>Basidiomycota</taxon>
        <taxon>Agaricomycotina</taxon>
        <taxon>Agaricomycetes</taxon>
        <taxon>Agaricomycetidae</taxon>
        <taxon>Agaricales</taxon>
        <taxon>Pleurotineae</taxon>
        <taxon>Stephanosporaceae</taxon>
        <taxon>Cristinia</taxon>
    </lineage>
</organism>
<protein>
    <submittedName>
        <fullName evidence="2">Uncharacterized protein</fullName>
    </submittedName>
</protein>
<dbReference type="Proteomes" id="UP000813824">
    <property type="component" value="Unassembled WGS sequence"/>
</dbReference>
<feature type="coiled-coil region" evidence="1">
    <location>
        <begin position="83"/>
        <end position="110"/>
    </location>
</feature>
<proteinExistence type="predicted"/>
<evidence type="ECO:0000256" key="1">
    <source>
        <dbReference type="SAM" id="Coils"/>
    </source>
</evidence>
<comment type="caution">
    <text evidence="2">The sequence shown here is derived from an EMBL/GenBank/DDBJ whole genome shotgun (WGS) entry which is preliminary data.</text>
</comment>
<evidence type="ECO:0000313" key="2">
    <source>
        <dbReference type="EMBL" id="KAH8103533.1"/>
    </source>
</evidence>
<gene>
    <name evidence="2" type="ORF">BXZ70DRAFT_736621</name>
</gene>
<sequence length="268" mass="29761">MANENAAGPSSPLVSPTPTLSPASLVGSMYSLPTISPEVQGLQETLATMKGSLGSLGQVFDTLGQQTAQMVQIGGELETAQHLNKVRKEMEAQDRKVDDQVEEIKILLQRALQVEIIDHLRQVIEAGVLEQIDEQVKEQVGRILPSYFPQDVLDEVEHYRQQLDEVQRALHNSESRKANSLLRSNRLTDPLHTIYKTDGTVSSLFPRDVKSLFSMDAETAILLLEEYGMTDVSATRERNVNRFMQFCGVSYQLLAAPRRPTNPTQGAS</sequence>
<accession>A0A8K0XSI0</accession>
<keyword evidence="3" id="KW-1185">Reference proteome</keyword>
<dbReference type="AlphaFoldDB" id="A0A8K0XSI0"/>
<evidence type="ECO:0000313" key="3">
    <source>
        <dbReference type="Proteomes" id="UP000813824"/>
    </source>
</evidence>
<name>A0A8K0XSI0_9AGAR</name>
<dbReference type="OrthoDB" id="3235759at2759"/>
<reference evidence="2" key="1">
    <citation type="journal article" date="2021" name="New Phytol.">
        <title>Evolutionary innovations through gain and loss of genes in the ectomycorrhizal Boletales.</title>
        <authorList>
            <person name="Wu G."/>
            <person name="Miyauchi S."/>
            <person name="Morin E."/>
            <person name="Kuo A."/>
            <person name="Drula E."/>
            <person name="Varga T."/>
            <person name="Kohler A."/>
            <person name="Feng B."/>
            <person name="Cao Y."/>
            <person name="Lipzen A."/>
            <person name="Daum C."/>
            <person name="Hundley H."/>
            <person name="Pangilinan J."/>
            <person name="Johnson J."/>
            <person name="Barry K."/>
            <person name="LaButti K."/>
            <person name="Ng V."/>
            <person name="Ahrendt S."/>
            <person name="Min B."/>
            <person name="Choi I.G."/>
            <person name="Park H."/>
            <person name="Plett J.M."/>
            <person name="Magnuson J."/>
            <person name="Spatafora J.W."/>
            <person name="Nagy L.G."/>
            <person name="Henrissat B."/>
            <person name="Grigoriev I.V."/>
            <person name="Yang Z.L."/>
            <person name="Xu J."/>
            <person name="Martin F.M."/>
        </authorList>
    </citation>
    <scope>NUCLEOTIDE SEQUENCE</scope>
    <source>
        <strain evidence="2">KKN 215</strain>
    </source>
</reference>
<keyword evidence="1" id="KW-0175">Coiled coil</keyword>